<dbReference type="SMART" id="SM00138">
    <property type="entry name" value="MeTrc"/>
    <property type="match status" value="1"/>
</dbReference>
<dbReference type="GO" id="GO:0008757">
    <property type="term" value="F:S-adenosylmethionine-dependent methyltransferase activity"/>
    <property type="evidence" value="ECO:0007669"/>
    <property type="project" value="InterPro"/>
</dbReference>
<comment type="caution">
    <text evidence="2">The sequence shown here is derived from an EMBL/GenBank/DDBJ whole genome shotgun (WGS) entry which is preliminary data.</text>
</comment>
<feature type="domain" description="CheR-type methyltransferase" evidence="1">
    <location>
        <begin position="1"/>
        <end position="268"/>
    </location>
</feature>
<dbReference type="EMBL" id="BAZW01000061">
    <property type="protein sequence ID" value="GAO31769.1"/>
    <property type="molecule type" value="Genomic_DNA"/>
</dbReference>
<dbReference type="InterPro" id="IPR000780">
    <property type="entry name" value="CheR_MeTrfase"/>
</dbReference>
<dbReference type="InterPro" id="IPR022642">
    <property type="entry name" value="CheR_C"/>
</dbReference>
<dbReference type="STRING" id="1236989.JCM15548_14167"/>
<keyword evidence="2" id="KW-0808">Transferase</keyword>
<keyword evidence="3" id="KW-1185">Reference proteome</keyword>
<dbReference type="OrthoDB" id="9816309at2"/>
<name>A0A0E9M2M0_9BACT</name>
<dbReference type="Pfam" id="PF01739">
    <property type="entry name" value="CheR"/>
    <property type="match status" value="1"/>
</dbReference>
<dbReference type="SUPFAM" id="SSF53335">
    <property type="entry name" value="S-adenosyl-L-methionine-dependent methyltransferases"/>
    <property type="match status" value="1"/>
</dbReference>
<reference evidence="2 3" key="1">
    <citation type="journal article" date="2015" name="Microbes Environ.">
        <title>Distribution and evolution of nitrogen fixation genes in the phylum bacteroidetes.</title>
        <authorList>
            <person name="Inoue J."/>
            <person name="Oshima K."/>
            <person name="Suda W."/>
            <person name="Sakamoto M."/>
            <person name="Iino T."/>
            <person name="Noda S."/>
            <person name="Hongoh Y."/>
            <person name="Hattori M."/>
            <person name="Ohkuma M."/>
        </authorList>
    </citation>
    <scope>NUCLEOTIDE SEQUENCE [LARGE SCALE GENOMIC DNA]</scope>
    <source>
        <strain evidence="2">JCM 15548</strain>
    </source>
</reference>
<evidence type="ECO:0000313" key="2">
    <source>
        <dbReference type="EMBL" id="GAO31769.1"/>
    </source>
</evidence>
<dbReference type="InterPro" id="IPR050903">
    <property type="entry name" value="Bact_Chemotaxis_MeTrfase"/>
</dbReference>
<dbReference type="PANTHER" id="PTHR24422:SF10">
    <property type="entry name" value="CHEMOTAXIS PROTEIN METHYLTRANSFERASE 2"/>
    <property type="match status" value="1"/>
</dbReference>
<dbReference type="RefSeq" id="WP_062128080.1">
    <property type="nucleotide sequence ID" value="NZ_BAZW01000061.1"/>
</dbReference>
<proteinExistence type="predicted"/>
<dbReference type="PANTHER" id="PTHR24422">
    <property type="entry name" value="CHEMOTAXIS PROTEIN METHYLTRANSFERASE"/>
    <property type="match status" value="1"/>
</dbReference>
<sequence length="279" mass="32998">MNFGINDIKEITAAMADYPHMDYSNYALSFLKRRLSYLFTQLNIRRKEQFFEWLKQPDFREKVTYHMCVDTTEMFRDPAFWRTLRDKIINQIPEDCENFWIPLAASGEEVFSLAILLHENELSQKYKIIGQSPSIERCRFIQQGKMNARHDDVNQTNYKRLEDQNAYQNYIHRDNGFCLLDEKVRQNVDCRHESFLISTPSEESIGLILFRNISIYYNTRLTQSVFKRVIDKLMPGGYLVIGTKEQLPAAFKEELIEVDAVEKIYKKPGFKQDNNHAGY</sequence>
<gene>
    <name evidence="2" type="ORF">JCM15548_14167</name>
</gene>
<evidence type="ECO:0000313" key="3">
    <source>
        <dbReference type="Proteomes" id="UP000032900"/>
    </source>
</evidence>
<protein>
    <submittedName>
        <fullName evidence="2">Chemotaxis protein methyltransferase CheR</fullName>
    </submittedName>
</protein>
<dbReference type="PRINTS" id="PR00996">
    <property type="entry name" value="CHERMTFRASE"/>
</dbReference>
<dbReference type="Proteomes" id="UP000032900">
    <property type="component" value="Unassembled WGS sequence"/>
</dbReference>
<dbReference type="PROSITE" id="PS50123">
    <property type="entry name" value="CHER"/>
    <property type="match status" value="1"/>
</dbReference>
<organism evidence="2 3">
    <name type="scientific">Geofilum rubicundum JCM 15548</name>
    <dbReference type="NCBI Taxonomy" id="1236989"/>
    <lineage>
        <taxon>Bacteria</taxon>
        <taxon>Pseudomonadati</taxon>
        <taxon>Bacteroidota</taxon>
        <taxon>Bacteroidia</taxon>
        <taxon>Marinilabiliales</taxon>
        <taxon>Marinilabiliaceae</taxon>
        <taxon>Geofilum</taxon>
    </lineage>
</organism>
<dbReference type="AlphaFoldDB" id="A0A0E9M2M0"/>
<keyword evidence="2" id="KW-0489">Methyltransferase</keyword>
<evidence type="ECO:0000259" key="1">
    <source>
        <dbReference type="PROSITE" id="PS50123"/>
    </source>
</evidence>
<dbReference type="GO" id="GO:0032259">
    <property type="term" value="P:methylation"/>
    <property type="evidence" value="ECO:0007669"/>
    <property type="project" value="UniProtKB-KW"/>
</dbReference>
<accession>A0A0E9M2M0</accession>
<dbReference type="InterPro" id="IPR029063">
    <property type="entry name" value="SAM-dependent_MTases_sf"/>
</dbReference>
<dbReference type="Gene3D" id="3.40.50.150">
    <property type="entry name" value="Vaccinia Virus protein VP39"/>
    <property type="match status" value="1"/>
</dbReference>